<dbReference type="GO" id="GO:0003684">
    <property type="term" value="F:damaged DNA binding"/>
    <property type="evidence" value="ECO:0007669"/>
    <property type="project" value="InterPro"/>
</dbReference>
<evidence type="ECO:0000256" key="2">
    <source>
        <dbReference type="ARBA" id="ARBA00009525"/>
    </source>
</evidence>
<dbReference type="GO" id="GO:0003697">
    <property type="term" value="F:single-stranded DNA binding"/>
    <property type="evidence" value="ECO:0007669"/>
    <property type="project" value="TreeGrafter"/>
</dbReference>
<dbReference type="Pfam" id="PF03835">
    <property type="entry name" value="Rad4"/>
    <property type="match status" value="1"/>
</dbReference>
<dbReference type="InterPro" id="IPR004583">
    <property type="entry name" value="DNA_repair_Rad4"/>
</dbReference>
<dbReference type="PANTHER" id="PTHR12135">
    <property type="entry name" value="DNA REPAIR PROTEIN XP-C / RAD4"/>
    <property type="match status" value="1"/>
</dbReference>
<dbReference type="SMART" id="SM01030">
    <property type="entry name" value="BHD_1"/>
    <property type="match status" value="1"/>
</dbReference>
<evidence type="ECO:0000313" key="11">
    <source>
        <dbReference type="WBParaSite" id="TCONS_00001408.p1"/>
    </source>
</evidence>
<reference evidence="11" key="1">
    <citation type="submission" date="2024-02" db="UniProtKB">
        <authorList>
            <consortium name="WormBaseParasite"/>
        </authorList>
    </citation>
    <scope>IDENTIFICATION</scope>
</reference>
<dbReference type="InterPro" id="IPR038765">
    <property type="entry name" value="Papain-like_cys_pep_sf"/>
</dbReference>
<feature type="compositionally biased region" description="Basic and acidic residues" evidence="6">
    <location>
        <begin position="72"/>
        <end position="81"/>
    </location>
</feature>
<dbReference type="InterPro" id="IPR018328">
    <property type="entry name" value="Rad4_beta-hairpin_dom3"/>
</dbReference>
<feature type="region of interest" description="Disordered" evidence="6">
    <location>
        <begin position="1"/>
        <end position="34"/>
    </location>
</feature>
<comment type="similarity">
    <text evidence="2">Belongs to the XPC family.</text>
</comment>
<feature type="compositionally biased region" description="Basic residues" evidence="6">
    <location>
        <begin position="188"/>
        <end position="197"/>
    </location>
</feature>
<dbReference type="InterPro" id="IPR018327">
    <property type="entry name" value="BHD_2"/>
</dbReference>
<keyword evidence="5" id="KW-0539">Nucleus</keyword>
<dbReference type="GO" id="GO:0000111">
    <property type="term" value="C:nucleotide-excision repair factor 2 complex"/>
    <property type="evidence" value="ECO:0007669"/>
    <property type="project" value="TreeGrafter"/>
</dbReference>
<feature type="compositionally biased region" description="Basic residues" evidence="6">
    <location>
        <begin position="1"/>
        <end position="12"/>
    </location>
</feature>
<feature type="compositionally biased region" description="Polar residues" evidence="6">
    <location>
        <begin position="156"/>
        <end position="169"/>
    </location>
</feature>
<organism evidence="10 11">
    <name type="scientific">Strongyloides stercoralis</name>
    <name type="common">Threadworm</name>
    <dbReference type="NCBI Taxonomy" id="6248"/>
    <lineage>
        <taxon>Eukaryota</taxon>
        <taxon>Metazoa</taxon>
        <taxon>Ecdysozoa</taxon>
        <taxon>Nematoda</taxon>
        <taxon>Chromadorea</taxon>
        <taxon>Rhabditida</taxon>
        <taxon>Tylenchina</taxon>
        <taxon>Panagrolaimomorpha</taxon>
        <taxon>Strongyloidoidea</taxon>
        <taxon>Strongyloididae</taxon>
        <taxon>Strongyloides</taxon>
    </lineage>
</organism>
<dbReference type="Proteomes" id="UP000035681">
    <property type="component" value="Unplaced"/>
</dbReference>
<sequence>TTMRTRQARRQSLKTVNVVTSSESSSCDDSSDDYIPEVENKRRSIGRRVLCTDSNTKLKRVSNNRRQSISDGRSKMSVDKKNRGALTNPEVKYEEDFASTQRSNCVDDSEELGKVTNNKKRCGSKKKSLVPLKKVKEEVKNEEMEGLLGEGEEVGNSQIKNNEELITSSDNEIDDIFNDEEKPGPSKKISKLSKRRAKKEEIETSSDDDDWEDVDLEEDLITINLNGKTLDPAEERKKRLAIMKRKENLEKKKKIKGEHVKAIVDVLEDHHDVIKKVMKLKGNSLENKMKNFLNNIDSYIKNLEGKVATPIACPSEMEEEYKKVFYSFIALNIIEVNCRVCSPCNPPSLLLNVKRPKLEGEKRYFFIEVLNKEKNDWIPIDIMTGDFKTLEADAFNDPNFLYMFSIDFNGVFRDVTGRYTDLFISHKFRQSRMPNDFIRGTFKIYNEGETTDPFFDDLENTLLLKNLEKQGFPDNITDFKGHPLYCLDKDVLKTEAIWPPETKPIGKVGKYNVYLRESIKQLYTSIKLLMRGLDVKKNEKPIKIIGRIPRASDGPDRPDPTKKPLYGEWQAEMYKTPKLVDDRIVPNKYGNIYVFQPWMVPENCIHMRGYTDYKKYADEIDIQVVPAVVGFETKKGFTYPLCDGFIVKEKDANTLTTYLSQNHEKIEKVKKKREASKAKKQIERQINHANMYGLS</sequence>
<dbReference type="InterPro" id="IPR018326">
    <property type="entry name" value="Rad4_beta-hairpin_dom1"/>
</dbReference>
<dbReference type="InterPro" id="IPR018325">
    <property type="entry name" value="Rad4/PNGase_transGLS-fold"/>
</dbReference>
<dbReference type="Gene3D" id="2.20.20.110">
    <property type="entry name" value="Rad4, beta-hairpin domain BHD1"/>
    <property type="match status" value="1"/>
</dbReference>
<evidence type="ECO:0000256" key="3">
    <source>
        <dbReference type="ARBA" id="ARBA00022763"/>
    </source>
</evidence>
<dbReference type="SMART" id="SM01032">
    <property type="entry name" value="BHD_3"/>
    <property type="match status" value="1"/>
</dbReference>
<evidence type="ECO:0000313" key="10">
    <source>
        <dbReference type="Proteomes" id="UP000035681"/>
    </source>
</evidence>
<evidence type="ECO:0000256" key="1">
    <source>
        <dbReference type="ARBA" id="ARBA00004123"/>
    </source>
</evidence>
<dbReference type="WBParaSite" id="TCONS_00001408.p1">
    <property type="protein sequence ID" value="TCONS_00001408.p1"/>
    <property type="gene ID" value="XLOC_001299"/>
</dbReference>
<comment type="subcellular location">
    <subcellularLocation>
        <location evidence="1">Nucleus</location>
    </subcellularLocation>
</comment>
<dbReference type="SUPFAM" id="SSF54001">
    <property type="entry name" value="Cysteine proteinases"/>
    <property type="match status" value="1"/>
</dbReference>
<dbReference type="SMART" id="SM01031">
    <property type="entry name" value="BHD_2"/>
    <property type="match status" value="1"/>
</dbReference>
<proteinExistence type="inferred from homology"/>
<evidence type="ECO:0000256" key="6">
    <source>
        <dbReference type="SAM" id="MobiDB-lite"/>
    </source>
</evidence>
<dbReference type="AlphaFoldDB" id="A0AAF5CT67"/>
<feature type="domain" description="Rad4 beta-hairpin" evidence="7">
    <location>
        <begin position="468"/>
        <end position="520"/>
    </location>
</feature>
<evidence type="ECO:0000259" key="9">
    <source>
        <dbReference type="SMART" id="SM01032"/>
    </source>
</evidence>
<protein>
    <submittedName>
        <fullName evidence="11">Rad4 beta-hairpin domain-containing protein</fullName>
    </submittedName>
</protein>
<dbReference type="InterPro" id="IPR042488">
    <property type="entry name" value="Rad4_BHD3_sf"/>
</dbReference>
<dbReference type="GO" id="GO:0006298">
    <property type="term" value="P:mismatch repair"/>
    <property type="evidence" value="ECO:0007669"/>
    <property type="project" value="TreeGrafter"/>
</dbReference>
<evidence type="ECO:0000256" key="4">
    <source>
        <dbReference type="ARBA" id="ARBA00023204"/>
    </source>
</evidence>
<feature type="domain" description="Rad4 beta-hairpin" evidence="9">
    <location>
        <begin position="585"/>
        <end position="659"/>
    </location>
</feature>
<keyword evidence="4" id="KW-0234">DNA repair</keyword>
<name>A0AAF5CT67_STRER</name>
<keyword evidence="10" id="KW-1185">Reference proteome</keyword>
<evidence type="ECO:0000259" key="8">
    <source>
        <dbReference type="SMART" id="SM01031"/>
    </source>
</evidence>
<evidence type="ECO:0000259" key="7">
    <source>
        <dbReference type="SMART" id="SM01030"/>
    </source>
</evidence>
<dbReference type="Pfam" id="PF10405">
    <property type="entry name" value="BHD_3"/>
    <property type="match status" value="1"/>
</dbReference>
<dbReference type="GO" id="GO:0005737">
    <property type="term" value="C:cytoplasm"/>
    <property type="evidence" value="ECO:0007669"/>
    <property type="project" value="TreeGrafter"/>
</dbReference>
<dbReference type="GO" id="GO:0071942">
    <property type="term" value="C:XPC complex"/>
    <property type="evidence" value="ECO:0007669"/>
    <property type="project" value="TreeGrafter"/>
</dbReference>
<feature type="domain" description="Rad4 beta-hairpin" evidence="8">
    <location>
        <begin position="522"/>
        <end position="577"/>
    </location>
</feature>
<feature type="region of interest" description="Disordered" evidence="6">
    <location>
        <begin position="143"/>
        <end position="209"/>
    </location>
</feature>
<evidence type="ECO:0000256" key="5">
    <source>
        <dbReference type="ARBA" id="ARBA00023242"/>
    </source>
</evidence>
<dbReference type="Gene3D" id="3.30.70.2460">
    <property type="entry name" value="Rad4, beta-hairpin domain BHD3"/>
    <property type="match status" value="1"/>
</dbReference>
<dbReference type="Gene3D" id="3.90.260.10">
    <property type="entry name" value="Transglutaminase-like"/>
    <property type="match status" value="1"/>
</dbReference>
<feature type="region of interest" description="Disordered" evidence="6">
    <location>
        <begin position="61"/>
        <end position="81"/>
    </location>
</feature>
<dbReference type="Pfam" id="PF10403">
    <property type="entry name" value="BHD_1"/>
    <property type="match status" value="1"/>
</dbReference>
<dbReference type="GO" id="GO:0006289">
    <property type="term" value="P:nucleotide-excision repair"/>
    <property type="evidence" value="ECO:0007669"/>
    <property type="project" value="InterPro"/>
</dbReference>
<dbReference type="InterPro" id="IPR036985">
    <property type="entry name" value="Transglutaminase-like_sf"/>
</dbReference>
<dbReference type="PANTHER" id="PTHR12135:SF0">
    <property type="entry name" value="DNA REPAIR PROTEIN COMPLEMENTING XP-C CELLS"/>
    <property type="match status" value="1"/>
</dbReference>
<keyword evidence="3" id="KW-0227">DNA damage</keyword>
<accession>A0AAF5CT67</accession>